<organism evidence="1 2">
    <name type="scientific">Flavobacterium columnare</name>
    <dbReference type="NCBI Taxonomy" id="996"/>
    <lineage>
        <taxon>Bacteria</taxon>
        <taxon>Pseudomonadati</taxon>
        <taxon>Bacteroidota</taxon>
        <taxon>Flavobacteriia</taxon>
        <taxon>Flavobacteriales</taxon>
        <taxon>Flavobacteriaceae</taxon>
        <taxon>Flavobacterium</taxon>
    </lineage>
</organism>
<dbReference type="Pfam" id="PF10117">
    <property type="entry name" value="McrBC"/>
    <property type="match status" value="1"/>
</dbReference>
<name>A0A246GC58_9FLAO</name>
<dbReference type="AlphaFoldDB" id="A0A246GC58"/>
<dbReference type="PANTHER" id="PTHR38733:SF1">
    <property type="entry name" value="TYPE IV METHYL-DIRECTED RESTRICTION ENZYME ECOKMCRBC"/>
    <property type="match status" value="1"/>
</dbReference>
<dbReference type="Proteomes" id="UP000198034">
    <property type="component" value="Unassembled WGS sequence"/>
</dbReference>
<evidence type="ECO:0000313" key="2">
    <source>
        <dbReference type="Proteomes" id="UP000198034"/>
    </source>
</evidence>
<accession>A0A246GC58</accession>
<reference evidence="1 2" key="1">
    <citation type="journal article" date="2017" name="Infect. Genet. Evol.">
        <title>Comparative genome analysis of fish pathogen Flavobacterium columnare reveals extensive sequence diversity within the species.</title>
        <authorList>
            <person name="Kayansamruaj P."/>
            <person name="Dong H.T."/>
            <person name="Hirono I."/>
            <person name="Kondo H."/>
            <person name="Senapin S."/>
            <person name="Rodkhum C."/>
        </authorList>
    </citation>
    <scope>NUCLEOTIDE SEQUENCE [LARGE SCALE GENOMIC DNA]</scope>
    <source>
        <strain evidence="1 2">1214</strain>
    </source>
</reference>
<evidence type="ECO:0000313" key="1">
    <source>
        <dbReference type="EMBL" id="OWP78447.1"/>
    </source>
</evidence>
<proteinExistence type="predicted"/>
<gene>
    <name evidence="1" type="ORF">BWK62_05235</name>
</gene>
<comment type="caution">
    <text evidence="1">The sequence shown here is derived from an EMBL/GenBank/DDBJ whole genome shotgun (WGS) entry which is preliminary data.</text>
</comment>
<sequence>MSKAKCIHVYEYSTLLCGQVYDEYCFEETHFNALVKLNEVHKNKYFIVGLKKITFKNYVGVLQVDGLVIEVLPKIDQYESETDIDKKKWQNALIDMLRVTKHIKDQKVGEAFVSKQSKHLLDIYFEWFLNEVQLLLHQGLIKQYYKETGNVKALKGKLEFAGHLTKNLVHKERFYTTHQVYDKDHLLHQVLYCALAIIASLAKGSYLYSMCKKIQLDFPEVKTIRVTAKTFEQITYNRKTAPYETAVAIAKIIILNYAPNVKNGSENMLALLFDMNVLWEQYILARLQNAREKFGFTIKGQNSKRFWENILIRPDIVLSKGVSENFIIDTKWKNIDQSKPSTQDLRQMYVYNEYWNSKKAMLLYPTNGDSSKIDEHSFTPFNFTESKLENHRCCLAKINIFEENKLNEKIGDTILEWFTTP</sequence>
<dbReference type="InterPro" id="IPR011604">
    <property type="entry name" value="PDDEXK-like_dom_sf"/>
</dbReference>
<dbReference type="EMBL" id="MTCY01000010">
    <property type="protein sequence ID" value="OWP78447.1"/>
    <property type="molecule type" value="Genomic_DNA"/>
</dbReference>
<dbReference type="Gene3D" id="3.90.320.10">
    <property type="match status" value="1"/>
</dbReference>
<dbReference type="PANTHER" id="PTHR38733">
    <property type="entry name" value="PROTEIN MCRC"/>
    <property type="match status" value="1"/>
</dbReference>
<dbReference type="InterPro" id="IPR019292">
    <property type="entry name" value="McrC"/>
</dbReference>
<evidence type="ECO:0008006" key="3">
    <source>
        <dbReference type="Google" id="ProtNLM"/>
    </source>
</evidence>
<protein>
    <recommendedName>
        <fullName evidence="3">Restriction endonuclease</fullName>
    </recommendedName>
</protein>